<evidence type="ECO:0000313" key="3">
    <source>
        <dbReference type="Proteomes" id="UP000265566"/>
    </source>
</evidence>
<protein>
    <recommendedName>
        <fullName evidence="4">Transmembrane protein</fullName>
    </recommendedName>
</protein>
<dbReference type="AlphaFoldDB" id="A0A396IN05"/>
<proteinExistence type="predicted"/>
<keyword evidence="1" id="KW-0472">Membrane</keyword>
<organism evidence="2 3">
    <name type="scientific">Medicago truncatula</name>
    <name type="common">Barrel medic</name>
    <name type="synonym">Medicago tribuloides</name>
    <dbReference type="NCBI Taxonomy" id="3880"/>
    <lineage>
        <taxon>Eukaryota</taxon>
        <taxon>Viridiplantae</taxon>
        <taxon>Streptophyta</taxon>
        <taxon>Embryophyta</taxon>
        <taxon>Tracheophyta</taxon>
        <taxon>Spermatophyta</taxon>
        <taxon>Magnoliopsida</taxon>
        <taxon>eudicotyledons</taxon>
        <taxon>Gunneridae</taxon>
        <taxon>Pentapetalae</taxon>
        <taxon>rosids</taxon>
        <taxon>fabids</taxon>
        <taxon>Fabales</taxon>
        <taxon>Fabaceae</taxon>
        <taxon>Papilionoideae</taxon>
        <taxon>50 kb inversion clade</taxon>
        <taxon>NPAAA clade</taxon>
        <taxon>Hologalegina</taxon>
        <taxon>IRL clade</taxon>
        <taxon>Trifolieae</taxon>
        <taxon>Medicago</taxon>
    </lineage>
</organism>
<sequence>MCLKTSAANTTMFSDFSQNLCVVLCVFCKGRFKYFLHLSIFVAFIIMISLHIGEK</sequence>
<gene>
    <name evidence="2" type="ORF">MtrunA17_Chr3g0083151</name>
</gene>
<keyword evidence="1" id="KW-0812">Transmembrane</keyword>
<dbReference type="Gramene" id="rna13613">
    <property type="protein sequence ID" value="RHN65734.1"/>
    <property type="gene ID" value="gene13613"/>
</dbReference>
<keyword evidence="1" id="KW-1133">Transmembrane helix</keyword>
<comment type="caution">
    <text evidence="2">The sequence shown here is derived from an EMBL/GenBank/DDBJ whole genome shotgun (WGS) entry which is preliminary data.</text>
</comment>
<dbReference type="Proteomes" id="UP000265566">
    <property type="component" value="Chromosome 3"/>
</dbReference>
<dbReference type="EMBL" id="PSQE01000003">
    <property type="protein sequence ID" value="RHN65734.1"/>
    <property type="molecule type" value="Genomic_DNA"/>
</dbReference>
<evidence type="ECO:0000256" key="1">
    <source>
        <dbReference type="SAM" id="Phobius"/>
    </source>
</evidence>
<accession>A0A396IN05</accession>
<feature type="transmembrane region" description="Helical" evidence="1">
    <location>
        <begin position="34"/>
        <end position="52"/>
    </location>
</feature>
<name>A0A396IN05_MEDTR</name>
<evidence type="ECO:0008006" key="4">
    <source>
        <dbReference type="Google" id="ProtNLM"/>
    </source>
</evidence>
<evidence type="ECO:0000313" key="2">
    <source>
        <dbReference type="EMBL" id="RHN65734.1"/>
    </source>
</evidence>
<reference evidence="3" key="1">
    <citation type="journal article" date="2018" name="Nat. Plants">
        <title>Whole-genome landscape of Medicago truncatula symbiotic genes.</title>
        <authorList>
            <person name="Pecrix Y."/>
            <person name="Staton S.E."/>
            <person name="Sallet E."/>
            <person name="Lelandais-Briere C."/>
            <person name="Moreau S."/>
            <person name="Carrere S."/>
            <person name="Blein T."/>
            <person name="Jardinaud M.F."/>
            <person name="Latrasse D."/>
            <person name="Zouine M."/>
            <person name="Zahm M."/>
            <person name="Kreplak J."/>
            <person name="Mayjonade B."/>
            <person name="Satge C."/>
            <person name="Perez M."/>
            <person name="Cauet S."/>
            <person name="Marande W."/>
            <person name="Chantry-Darmon C."/>
            <person name="Lopez-Roques C."/>
            <person name="Bouchez O."/>
            <person name="Berard A."/>
            <person name="Debelle F."/>
            <person name="Munos S."/>
            <person name="Bendahmane A."/>
            <person name="Berges H."/>
            <person name="Niebel A."/>
            <person name="Buitink J."/>
            <person name="Frugier F."/>
            <person name="Benhamed M."/>
            <person name="Crespi M."/>
            <person name="Gouzy J."/>
            <person name="Gamas P."/>
        </authorList>
    </citation>
    <scope>NUCLEOTIDE SEQUENCE [LARGE SCALE GENOMIC DNA]</scope>
    <source>
        <strain evidence="3">cv. Jemalong A17</strain>
    </source>
</reference>